<dbReference type="EMBL" id="BKCJ010007922">
    <property type="protein sequence ID" value="GEU79681.1"/>
    <property type="molecule type" value="Genomic_DNA"/>
</dbReference>
<sequence length="168" mass="19176">MGTRSDRFLVIVGTTPVHFSMQGIPSGRIKGFPFIRVRAWLDPVFSPGLKSLARAKEMHFRYWWFFLPGERENQRRDKGNVTMNEDRKDDVDGLFGKPRRSDILGRLGFYPGQKMEKASCPKAKGRTACPTSQSTILSTILSASTQGRRWRRLAALRLRGELHALLVR</sequence>
<comment type="caution">
    <text evidence="1">The sequence shown here is derived from an EMBL/GenBank/DDBJ whole genome shotgun (WGS) entry which is preliminary data.</text>
</comment>
<accession>A0A6L2N0E4</accession>
<dbReference type="AlphaFoldDB" id="A0A6L2N0E4"/>
<reference evidence="1" key="1">
    <citation type="journal article" date="2019" name="Sci. Rep.">
        <title>Draft genome of Tanacetum cinerariifolium, the natural source of mosquito coil.</title>
        <authorList>
            <person name="Yamashiro T."/>
            <person name="Shiraishi A."/>
            <person name="Satake H."/>
            <person name="Nakayama K."/>
        </authorList>
    </citation>
    <scope>NUCLEOTIDE SEQUENCE</scope>
</reference>
<protein>
    <submittedName>
        <fullName evidence="1">Uncharacterized protein</fullName>
    </submittedName>
</protein>
<organism evidence="1">
    <name type="scientific">Tanacetum cinerariifolium</name>
    <name type="common">Dalmatian daisy</name>
    <name type="synonym">Chrysanthemum cinerariifolium</name>
    <dbReference type="NCBI Taxonomy" id="118510"/>
    <lineage>
        <taxon>Eukaryota</taxon>
        <taxon>Viridiplantae</taxon>
        <taxon>Streptophyta</taxon>
        <taxon>Embryophyta</taxon>
        <taxon>Tracheophyta</taxon>
        <taxon>Spermatophyta</taxon>
        <taxon>Magnoliopsida</taxon>
        <taxon>eudicotyledons</taxon>
        <taxon>Gunneridae</taxon>
        <taxon>Pentapetalae</taxon>
        <taxon>asterids</taxon>
        <taxon>campanulids</taxon>
        <taxon>Asterales</taxon>
        <taxon>Asteraceae</taxon>
        <taxon>Asteroideae</taxon>
        <taxon>Anthemideae</taxon>
        <taxon>Anthemidinae</taxon>
        <taxon>Tanacetum</taxon>
    </lineage>
</organism>
<gene>
    <name evidence="1" type="ORF">Tci_051659</name>
</gene>
<evidence type="ECO:0000313" key="1">
    <source>
        <dbReference type="EMBL" id="GEU79681.1"/>
    </source>
</evidence>
<name>A0A6L2N0E4_TANCI</name>
<proteinExistence type="predicted"/>